<comment type="similarity">
    <text evidence="8">Belongs to the TrpC family.</text>
</comment>
<keyword evidence="7 8" id="KW-0456">Lyase</keyword>
<dbReference type="Pfam" id="PF00218">
    <property type="entry name" value="IGPS"/>
    <property type="match status" value="1"/>
</dbReference>
<dbReference type="GO" id="GO:0000162">
    <property type="term" value="P:L-tryptophan biosynthetic process"/>
    <property type="evidence" value="ECO:0007669"/>
    <property type="project" value="UniProtKB-UniRule"/>
</dbReference>
<keyword evidence="4 8" id="KW-0210">Decarboxylase</keyword>
<evidence type="ECO:0000313" key="10">
    <source>
        <dbReference type="EMBL" id="QHI68857.1"/>
    </source>
</evidence>
<evidence type="ECO:0000313" key="11">
    <source>
        <dbReference type="Proteomes" id="UP000464954"/>
    </source>
</evidence>
<dbReference type="InterPro" id="IPR013785">
    <property type="entry name" value="Aldolase_TIM"/>
</dbReference>
<name>A0A6P1M4U1_9BACT</name>
<dbReference type="EC" id="4.1.1.48" evidence="8"/>
<dbReference type="PANTHER" id="PTHR22854:SF2">
    <property type="entry name" value="INDOLE-3-GLYCEROL-PHOSPHATE SYNTHASE"/>
    <property type="match status" value="1"/>
</dbReference>
<dbReference type="InterPro" id="IPR013798">
    <property type="entry name" value="Indole-3-glycerol_P_synth_dom"/>
</dbReference>
<evidence type="ECO:0000256" key="4">
    <source>
        <dbReference type="ARBA" id="ARBA00022793"/>
    </source>
</evidence>
<dbReference type="RefSeq" id="WP_160627581.1">
    <property type="nucleotide sequence ID" value="NZ_CP047593.1"/>
</dbReference>
<evidence type="ECO:0000256" key="1">
    <source>
        <dbReference type="ARBA" id="ARBA00001633"/>
    </source>
</evidence>
<dbReference type="InterPro" id="IPR011060">
    <property type="entry name" value="RibuloseP-bd_barrel"/>
</dbReference>
<comment type="pathway">
    <text evidence="2 8">Amino-acid biosynthesis; L-tryptophan biosynthesis; L-tryptophan from chorismate: step 4/5.</text>
</comment>
<dbReference type="Proteomes" id="UP000464954">
    <property type="component" value="Chromosome"/>
</dbReference>
<dbReference type="EMBL" id="CP047593">
    <property type="protein sequence ID" value="QHI68857.1"/>
    <property type="molecule type" value="Genomic_DNA"/>
</dbReference>
<dbReference type="SUPFAM" id="SSF51366">
    <property type="entry name" value="Ribulose-phoshate binding barrel"/>
    <property type="match status" value="1"/>
</dbReference>
<keyword evidence="5 8" id="KW-0822">Tryptophan biosynthesis</keyword>
<gene>
    <name evidence="8 10" type="primary">trpC</name>
    <name evidence="10" type="ORF">GT409_05125</name>
</gene>
<keyword evidence="3 8" id="KW-0028">Amino-acid biosynthesis</keyword>
<feature type="domain" description="Indole-3-glycerol phosphate synthase" evidence="9">
    <location>
        <begin position="49"/>
        <end position="268"/>
    </location>
</feature>
<dbReference type="NCBIfam" id="NF001377">
    <property type="entry name" value="PRK00278.2-4"/>
    <property type="match status" value="1"/>
</dbReference>
<accession>A0A6P1M4U1</accession>
<dbReference type="HAMAP" id="MF_00134_B">
    <property type="entry name" value="IGPS_B"/>
    <property type="match status" value="1"/>
</dbReference>
<evidence type="ECO:0000256" key="7">
    <source>
        <dbReference type="ARBA" id="ARBA00023239"/>
    </source>
</evidence>
<dbReference type="Gene3D" id="3.20.20.70">
    <property type="entry name" value="Aldolase class I"/>
    <property type="match status" value="1"/>
</dbReference>
<keyword evidence="6 8" id="KW-0057">Aromatic amino acid biosynthesis</keyword>
<protein>
    <recommendedName>
        <fullName evidence="8">Indole-3-glycerol phosphate synthase</fullName>
        <shortName evidence="8">IGPS</shortName>
        <ecNumber evidence="8">4.1.1.48</ecNumber>
    </recommendedName>
</protein>
<evidence type="ECO:0000259" key="9">
    <source>
        <dbReference type="Pfam" id="PF00218"/>
    </source>
</evidence>
<evidence type="ECO:0000256" key="2">
    <source>
        <dbReference type="ARBA" id="ARBA00004696"/>
    </source>
</evidence>
<dbReference type="PANTHER" id="PTHR22854">
    <property type="entry name" value="TRYPTOPHAN BIOSYNTHESIS PROTEIN"/>
    <property type="match status" value="1"/>
</dbReference>
<evidence type="ECO:0000256" key="8">
    <source>
        <dbReference type="HAMAP-Rule" id="MF_00134"/>
    </source>
</evidence>
<dbReference type="CDD" id="cd00331">
    <property type="entry name" value="IGPS"/>
    <property type="match status" value="1"/>
</dbReference>
<sequence length="271" mass="29306">MDILSEIVANKRVEIEQPDYFQTLEKVVDELPHVGNTCDACDGKPARAATPDFIEALTSAPMGLIAEVKRQSPSAGAIRVPFEPAEIAKAYEAAGAQVVSCLMDKKYFGGGEDQWAAVRAATKLPMLYKEFVIDPRQIFHAEALGASAVLLIVAVLTDEELTSFIHLVQACGMTPLVEVHTEEEMKRAVAANAKCIGINNRNLKTFETKIETTLALRELAPADCTLISESGIRTADDIRTLKDAGIAAVLVGESLLRQPDLEQAVKDLMAV</sequence>
<dbReference type="FunFam" id="3.20.20.70:FF:000024">
    <property type="entry name" value="Indole-3-glycerol phosphate synthase"/>
    <property type="match status" value="1"/>
</dbReference>
<organism evidence="10 11">
    <name type="scientific">Tichowtungia aerotolerans</name>
    <dbReference type="NCBI Taxonomy" id="2697043"/>
    <lineage>
        <taxon>Bacteria</taxon>
        <taxon>Pseudomonadati</taxon>
        <taxon>Kiritimatiellota</taxon>
        <taxon>Tichowtungiia</taxon>
        <taxon>Tichowtungiales</taxon>
        <taxon>Tichowtungiaceae</taxon>
        <taxon>Tichowtungia</taxon>
    </lineage>
</organism>
<dbReference type="AlphaFoldDB" id="A0A6P1M4U1"/>
<evidence type="ECO:0000256" key="5">
    <source>
        <dbReference type="ARBA" id="ARBA00022822"/>
    </source>
</evidence>
<reference evidence="10 11" key="1">
    <citation type="submission" date="2020-01" db="EMBL/GenBank/DDBJ databases">
        <title>Ponticoccus aerotolerans gen. nov., sp. nov., an anaerobic bacterium and proposal of Ponticoccusceae fam. nov., Ponticoccusles ord. nov. and Ponticoccuse classis nov. in the phylum Kiritimatiellaeota.</title>
        <authorList>
            <person name="Zhou L.Y."/>
            <person name="Du Z.J."/>
        </authorList>
    </citation>
    <scope>NUCLEOTIDE SEQUENCE [LARGE SCALE GENOMIC DNA]</scope>
    <source>
        <strain evidence="10 11">S-5007</strain>
    </source>
</reference>
<dbReference type="GO" id="GO:0004640">
    <property type="term" value="F:phosphoribosylanthranilate isomerase activity"/>
    <property type="evidence" value="ECO:0007669"/>
    <property type="project" value="TreeGrafter"/>
</dbReference>
<dbReference type="GO" id="GO:0004425">
    <property type="term" value="F:indole-3-glycerol-phosphate synthase activity"/>
    <property type="evidence" value="ECO:0007669"/>
    <property type="project" value="UniProtKB-UniRule"/>
</dbReference>
<comment type="catalytic activity">
    <reaction evidence="1 8">
        <text>1-(2-carboxyphenylamino)-1-deoxy-D-ribulose 5-phosphate + H(+) = (1S,2R)-1-C-(indol-3-yl)glycerol 3-phosphate + CO2 + H2O</text>
        <dbReference type="Rhea" id="RHEA:23476"/>
        <dbReference type="ChEBI" id="CHEBI:15377"/>
        <dbReference type="ChEBI" id="CHEBI:15378"/>
        <dbReference type="ChEBI" id="CHEBI:16526"/>
        <dbReference type="ChEBI" id="CHEBI:58613"/>
        <dbReference type="ChEBI" id="CHEBI:58866"/>
        <dbReference type="EC" id="4.1.1.48"/>
    </reaction>
</comment>
<dbReference type="KEGG" id="taer:GT409_05125"/>
<evidence type="ECO:0000256" key="3">
    <source>
        <dbReference type="ARBA" id="ARBA00022605"/>
    </source>
</evidence>
<dbReference type="UniPathway" id="UPA00035">
    <property type="reaction ID" value="UER00043"/>
</dbReference>
<proteinExistence type="inferred from homology"/>
<keyword evidence="11" id="KW-1185">Reference proteome</keyword>
<dbReference type="InterPro" id="IPR045186">
    <property type="entry name" value="Indole-3-glycerol_P_synth"/>
</dbReference>
<evidence type="ECO:0000256" key="6">
    <source>
        <dbReference type="ARBA" id="ARBA00023141"/>
    </source>
</evidence>